<evidence type="ECO:0000313" key="1">
    <source>
        <dbReference type="EMBL" id="BAV34119.1"/>
    </source>
</evidence>
<dbReference type="EMBL" id="AP014879">
    <property type="protein sequence ID" value="BAV34119.1"/>
    <property type="molecule type" value="Genomic_DNA"/>
</dbReference>
<sequence>MLNRRRFLVAGMAGLAGLVAWRLIRSSDEDAIIAVLKKRLDYLRLDENGLRVFARDLVAQQIIASHKLRLLDFAGPVYTQLSLAAHGNALTRAIRHGEERIVTQYLLSSDFFQNGADETREVHYYRYYDPTRTSRPCGTPFARSIMS</sequence>
<reference evidence="1 2" key="1">
    <citation type="submission" date="2015-05" db="EMBL/GenBank/DDBJ databases">
        <title>Complete genome sequence of a sulfur-oxidizing gammaproteobacterium strain HA5.</title>
        <authorList>
            <person name="Miura A."/>
            <person name="Kojima H."/>
            <person name="Fukui M."/>
        </authorList>
    </citation>
    <scope>NUCLEOTIDE SEQUENCE [LARGE SCALE GENOMIC DNA]</scope>
    <source>
        <strain evidence="1 2">HA5</strain>
    </source>
</reference>
<keyword evidence="2" id="KW-1185">Reference proteome</keyword>
<name>A0A1B4XH56_9GAMM</name>
<dbReference type="AlphaFoldDB" id="A0A1B4XH56"/>
<dbReference type="Proteomes" id="UP000243180">
    <property type="component" value="Chromosome"/>
</dbReference>
<organism evidence="1 2">
    <name type="scientific">Sulfuricaulis limicola</name>
    <dbReference type="NCBI Taxonomy" id="1620215"/>
    <lineage>
        <taxon>Bacteria</taxon>
        <taxon>Pseudomonadati</taxon>
        <taxon>Pseudomonadota</taxon>
        <taxon>Gammaproteobacteria</taxon>
        <taxon>Acidiferrobacterales</taxon>
        <taxon>Acidiferrobacteraceae</taxon>
        <taxon>Sulfuricaulis</taxon>
    </lineage>
</organism>
<evidence type="ECO:0000313" key="2">
    <source>
        <dbReference type="Proteomes" id="UP000243180"/>
    </source>
</evidence>
<accession>A0A1B4XH56</accession>
<gene>
    <name evidence="1" type="ORF">SCL_1821</name>
</gene>
<protein>
    <submittedName>
        <fullName evidence="1">Uncharacterized protein</fullName>
    </submittedName>
</protein>
<dbReference type="InParanoid" id="A0A1B4XH56"/>
<dbReference type="OrthoDB" id="9775406at2"/>
<dbReference type="KEGG" id="slim:SCL_1821"/>
<dbReference type="RefSeq" id="WP_148665056.1">
    <property type="nucleotide sequence ID" value="NZ_AP014879.1"/>
</dbReference>
<proteinExistence type="predicted"/>